<feature type="domain" description="HAT C-terminal dimerisation" evidence="1">
    <location>
        <begin position="142"/>
        <end position="200"/>
    </location>
</feature>
<dbReference type="EMBL" id="GACK01008317">
    <property type="protein sequence ID" value="JAA56717.1"/>
    <property type="molecule type" value="mRNA"/>
</dbReference>
<dbReference type="PANTHER" id="PTHR46289">
    <property type="entry name" value="52 KDA REPRESSOR OF THE INHIBITOR OF THE PROTEIN KINASE-LIKE PROTEIN-RELATED"/>
    <property type="match status" value="1"/>
</dbReference>
<protein>
    <submittedName>
        <fullName evidence="2">Putative 52 kDa repressor of the inhibitor of the protein</fullName>
    </submittedName>
</protein>
<dbReference type="GO" id="GO:0046983">
    <property type="term" value="F:protein dimerization activity"/>
    <property type="evidence" value="ECO:0007669"/>
    <property type="project" value="InterPro"/>
</dbReference>
<name>L7LYN4_RHIPC</name>
<evidence type="ECO:0000313" key="2">
    <source>
        <dbReference type="EMBL" id="JAA56717.1"/>
    </source>
</evidence>
<dbReference type="InterPro" id="IPR052958">
    <property type="entry name" value="IFN-induced_PKR_regulator"/>
</dbReference>
<accession>L7LYN4</accession>
<reference evidence="2" key="1">
    <citation type="submission" date="2012-11" db="EMBL/GenBank/DDBJ databases">
        <authorList>
            <person name="Lucero-Rivera Y.E."/>
            <person name="Tovar-Ramirez D."/>
        </authorList>
    </citation>
    <scope>NUCLEOTIDE SEQUENCE</scope>
    <source>
        <tissue evidence="2">Salivary gland</tissue>
    </source>
</reference>
<dbReference type="AlphaFoldDB" id="L7LYN4"/>
<dbReference type="Pfam" id="PF05699">
    <property type="entry name" value="Dimer_Tnp_hAT"/>
    <property type="match status" value="1"/>
</dbReference>
<proteinExistence type="evidence at transcript level"/>
<evidence type="ECO:0000259" key="1">
    <source>
        <dbReference type="Pfam" id="PF05699"/>
    </source>
</evidence>
<dbReference type="PANTHER" id="PTHR46289:SF14">
    <property type="entry name" value="DUF4371 DOMAIN-CONTAINING PROTEIN"/>
    <property type="match status" value="1"/>
</dbReference>
<organism evidence="2">
    <name type="scientific">Rhipicephalus pulchellus</name>
    <name type="common">Yellow backed tick</name>
    <name type="synonym">Dermacentor pulchellus</name>
    <dbReference type="NCBI Taxonomy" id="72859"/>
    <lineage>
        <taxon>Eukaryota</taxon>
        <taxon>Metazoa</taxon>
        <taxon>Ecdysozoa</taxon>
        <taxon>Arthropoda</taxon>
        <taxon>Chelicerata</taxon>
        <taxon>Arachnida</taxon>
        <taxon>Acari</taxon>
        <taxon>Parasitiformes</taxon>
        <taxon>Ixodida</taxon>
        <taxon>Ixodoidea</taxon>
        <taxon>Ixodidae</taxon>
        <taxon>Rhipicephalinae</taxon>
        <taxon>Rhipicephalus</taxon>
        <taxon>Rhipicephalus</taxon>
    </lineage>
</organism>
<reference evidence="2" key="2">
    <citation type="journal article" date="2015" name="J. Proteomics">
        <title>Sexual differences in the sialomes of the zebra tick, Rhipicephalus pulchellus.</title>
        <authorList>
            <person name="Tan A.W."/>
            <person name="Francischetti I.M."/>
            <person name="Slovak M."/>
            <person name="Kini R.M."/>
            <person name="Ribeiro J.M."/>
        </authorList>
    </citation>
    <scope>NUCLEOTIDE SEQUENCE</scope>
    <source>
        <tissue evidence="2">Salivary gland</tissue>
    </source>
</reference>
<sequence length="221" mass="25379">MPKTSSRGFLNHVKKRLRNSAFSQIPRNVGSQKFRENHNSSSPEEYYRRTCFIPYLDDQRSALTERFTGHRAILGSLQLVLPNHTAHRSFESLQPAAEFYMADMEPTNLKVIKVEWEIWKQKWQATPPGEMPKYATQALKQCNTNLFPNISTVLKILATLPVTTAAGERSISTLKRLKAYLRNSSVEERLNGLALMSLYRESVNMSDVIARFTKKARRLAF</sequence>
<dbReference type="InterPro" id="IPR008906">
    <property type="entry name" value="HATC_C_dom"/>
</dbReference>